<evidence type="ECO:0000313" key="2">
    <source>
        <dbReference type="Proteomes" id="UP000008850"/>
    </source>
</evidence>
<organism evidence="1 2">
    <name type="scientific">Pelagibacterium halotolerans (strain DSM 22347 / JCM 15775 / CGMCC 1.7692 / B2)</name>
    <dbReference type="NCBI Taxonomy" id="1082931"/>
    <lineage>
        <taxon>Bacteria</taxon>
        <taxon>Pseudomonadati</taxon>
        <taxon>Pseudomonadota</taxon>
        <taxon>Alphaproteobacteria</taxon>
        <taxon>Hyphomicrobiales</taxon>
        <taxon>Devosiaceae</taxon>
        <taxon>Pelagibacterium</taxon>
    </lineage>
</organism>
<dbReference type="RefSeq" id="WP_014129927.1">
    <property type="nucleotide sequence ID" value="NC_016078.1"/>
</dbReference>
<sequence length="74" mass="8435">MPIFTADGQHLTAWRPSDAVIQARIEAVETVKTTFRALESARFSARERAARDAFEKALDRLSNHLQTEITHVER</sequence>
<accession>G4RDF2</accession>
<evidence type="ECO:0000313" key="1">
    <source>
        <dbReference type="EMBL" id="AEQ50778.1"/>
    </source>
</evidence>
<dbReference type="EMBL" id="CP003075">
    <property type="protein sequence ID" value="AEQ50778.1"/>
    <property type="molecule type" value="Genomic_DNA"/>
</dbReference>
<dbReference type="STRING" id="1082931.KKY_739"/>
<dbReference type="Proteomes" id="UP000008850">
    <property type="component" value="Chromosome"/>
</dbReference>
<dbReference type="HOGENOM" id="CLU_2684542_0_0_5"/>
<dbReference type="AlphaFoldDB" id="G4RDF2"/>
<protein>
    <submittedName>
        <fullName evidence="1">Uncharacterized protein</fullName>
    </submittedName>
</protein>
<proteinExistence type="predicted"/>
<dbReference type="KEGG" id="phl:KKY_739"/>
<gene>
    <name evidence="1" type="ordered locus">KKY_739</name>
</gene>
<name>G4RDF2_PELHB</name>
<reference evidence="1 2" key="1">
    <citation type="journal article" date="2012" name="J. Bacteriol.">
        <title>Complete genome sequence of Pelagibacterium halotolerans B2T.</title>
        <authorList>
            <person name="Huo Y.Y."/>
            <person name="Cheng H."/>
            <person name="Han X.F."/>
            <person name="Jiang X.W."/>
            <person name="Sun C."/>
            <person name="Zhang X.Q."/>
            <person name="Zhu X.F."/>
            <person name="Liu Y.F."/>
            <person name="Li P.F."/>
            <person name="Ni P.X."/>
            <person name="Wu M."/>
        </authorList>
    </citation>
    <scope>NUCLEOTIDE SEQUENCE [LARGE SCALE GENOMIC DNA]</scope>
    <source>
        <strain evidence="2">DSM 22347 / JCM 15775 / CGMCC 1.7692 / B2</strain>
    </source>
</reference>
<keyword evidence="2" id="KW-1185">Reference proteome</keyword>